<keyword evidence="1" id="KW-0472">Membrane</keyword>
<keyword evidence="1" id="KW-1133">Transmembrane helix</keyword>
<gene>
    <name evidence="2" type="ORF">NG895_15275</name>
</gene>
<organism evidence="2 3">
    <name type="scientific">Aeoliella straminimaris</name>
    <dbReference type="NCBI Taxonomy" id="2954799"/>
    <lineage>
        <taxon>Bacteria</taxon>
        <taxon>Pseudomonadati</taxon>
        <taxon>Planctomycetota</taxon>
        <taxon>Planctomycetia</taxon>
        <taxon>Pirellulales</taxon>
        <taxon>Lacipirellulaceae</taxon>
        <taxon>Aeoliella</taxon>
    </lineage>
</organism>
<keyword evidence="3" id="KW-1185">Reference proteome</keyword>
<name>A0A9X2FA81_9BACT</name>
<reference evidence="2" key="1">
    <citation type="submission" date="2022-06" db="EMBL/GenBank/DDBJ databases">
        <title>Aeoliella straminimaris, a novel planctomycete from sediments.</title>
        <authorList>
            <person name="Vitorino I.R."/>
            <person name="Lage O.M."/>
        </authorList>
    </citation>
    <scope>NUCLEOTIDE SEQUENCE</scope>
    <source>
        <strain evidence="2">ICT_H6.2</strain>
    </source>
</reference>
<protein>
    <submittedName>
        <fullName evidence="2">Uncharacterized protein</fullName>
    </submittedName>
</protein>
<keyword evidence="1" id="KW-0812">Transmembrane</keyword>
<sequence length="192" mass="21909">MNCTTSDRSESTRRWPRWPSIGVVVLLVMGGGWFCGPSGRVTGVEFSPDLFEHRSFRYYQWCGIPITPKETHVWRTDFDAYLHDAGYIDTAGIDEPRWQLVKGFAPGVRGWSGPAKHGCQAIGCFNGDDGQWITWSSDHPELAAVAWPVIVLWVRDERYDAVYLLFYRLRESPPSVEQLKQAIDELSQMEPL</sequence>
<dbReference type="Proteomes" id="UP001155241">
    <property type="component" value="Unassembled WGS sequence"/>
</dbReference>
<evidence type="ECO:0000313" key="2">
    <source>
        <dbReference type="EMBL" id="MCO6045272.1"/>
    </source>
</evidence>
<dbReference type="EMBL" id="JAMXLR010000054">
    <property type="protein sequence ID" value="MCO6045272.1"/>
    <property type="molecule type" value="Genomic_DNA"/>
</dbReference>
<feature type="transmembrane region" description="Helical" evidence="1">
    <location>
        <begin position="18"/>
        <end position="36"/>
    </location>
</feature>
<comment type="caution">
    <text evidence="2">The sequence shown here is derived from an EMBL/GenBank/DDBJ whole genome shotgun (WGS) entry which is preliminary data.</text>
</comment>
<evidence type="ECO:0000256" key="1">
    <source>
        <dbReference type="SAM" id="Phobius"/>
    </source>
</evidence>
<dbReference type="AlphaFoldDB" id="A0A9X2FA81"/>
<proteinExistence type="predicted"/>
<evidence type="ECO:0000313" key="3">
    <source>
        <dbReference type="Proteomes" id="UP001155241"/>
    </source>
</evidence>
<accession>A0A9X2FA81</accession>
<dbReference type="RefSeq" id="WP_252853388.1">
    <property type="nucleotide sequence ID" value="NZ_JAMXLR010000054.1"/>
</dbReference>